<dbReference type="EMBL" id="CAJOBC010005410">
    <property type="protein sequence ID" value="CAF3862812.1"/>
    <property type="molecule type" value="Genomic_DNA"/>
</dbReference>
<keyword evidence="5" id="KW-0406">Ion transport</keyword>
<accession>A0A814NYP8</accession>
<evidence type="ECO:0000313" key="8">
    <source>
        <dbReference type="EMBL" id="CAF1097675.1"/>
    </source>
</evidence>
<comment type="subcellular location">
    <subcellularLocation>
        <location evidence="1">Membrane</location>
        <topology evidence="1">Multi-pass membrane protein</topology>
    </subcellularLocation>
</comment>
<dbReference type="GO" id="GO:0008324">
    <property type="term" value="F:monoatomic cation transmembrane transporter activity"/>
    <property type="evidence" value="ECO:0007669"/>
    <property type="project" value="InterPro"/>
</dbReference>
<sequence>MDIIHQRTSLSQDGNINNTYTITIDDNERELTNKENVNPPEDIVTNLSLSKTFHNLFKNYHWRMRHYFYIHVLLFVLFGLLGGMIIYFIELNNKLIAVHYVDAWFVCSTCVYNCGLTTIDFARLTRVSQIFLMFVTFFCGITITTLPALIIKTRTHRSTANINVDDDHGDANNDDGLPMTNLNRDQVTKKKLKSLPTVDQLRYRAYMTTIFLILTTCFTIYGITFIVIGAWIENKYHPEQLLQDGRAINGWYASFIITVTGFNQNGLTPWSDSLGRFAKDVYMNLFVILVVIFGTSLFPFLLRNVVILAKFIVPWRHKIVLDYILLNNHRLSTLLFPAVQTRIYLLITSLLYIIGVSISLILDLNNKNFALYADANQFLIFLFQTVMTRFAGFTTIDISSLAAGTLIVYLLLMAVKPQMLCSIDETPFELEWIALKTQDEVNEKIQPLKAADQEEETEADANPRASGNLAFPIRQMNRFLRRQSLQAKLMAKDHFFNEAKSRWNTRQGSKISVTRKNGVRKRPSVNIAWIRFRLFLVFFTRKIVVYTFNFLIGTRTWLFLFIFLACCFESHHISPVDENITVFKIIFEIISAFGACGLTLGYPNVSSSFVTVLTVPSKVILIITMLMGRHRGLLDSMKDQEKIDCSAAKLLEIWKQAVLEEVNDVSTSNLKEIVTSQDDQF</sequence>
<evidence type="ECO:0000313" key="9">
    <source>
        <dbReference type="EMBL" id="CAF3862812.1"/>
    </source>
</evidence>
<feature type="transmembrane region" description="Helical" evidence="7">
    <location>
        <begin position="67"/>
        <end position="89"/>
    </location>
</feature>
<name>A0A814NYP8_9BILA</name>
<evidence type="ECO:0000256" key="2">
    <source>
        <dbReference type="ARBA" id="ARBA00022448"/>
    </source>
</evidence>
<dbReference type="InterPro" id="IPR051143">
    <property type="entry name" value="TrkH_K-transport"/>
</dbReference>
<evidence type="ECO:0000313" key="10">
    <source>
        <dbReference type="Proteomes" id="UP000663829"/>
    </source>
</evidence>
<proteinExistence type="predicted"/>
<dbReference type="OrthoDB" id="10041446at2759"/>
<evidence type="ECO:0000256" key="4">
    <source>
        <dbReference type="ARBA" id="ARBA00022989"/>
    </source>
</evidence>
<keyword evidence="10" id="KW-1185">Reference proteome</keyword>
<feature type="transmembrane region" description="Helical" evidence="7">
    <location>
        <begin position="130"/>
        <end position="151"/>
    </location>
</feature>
<dbReference type="EMBL" id="CAJNOQ010005409">
    <property type="protein sequence ID" value="CAF1097675.1"/>
    <property type="molecule type" value="Genomic_DNA"/>
</dbReference>
<dbReference type="InterPro" id="IPR003445">
    <property type="entry name" value="Cat_transpt"/>
</dbReference>
<dbReference type="Proteomes" id="UP000681722">
    <property type="component" value="Unassembled WGS sequence"/>
</dbReference>
<organism evidence="8 10">
    <name type="scientific">Didymodactylos carnosus</name>
    <dbReference type="NCBI Taxonomy" id="1234261"/>
    <lineage>
        <taxon>Eukaryota</taxon>
        <taxon>Metazoa</taxon>
        <taxon>Spiralia</taxon>
        <taxon>Gnathifera</taxon>
        <taxon>Rotifera</taxon>
        <taxon>Eurotatoria</taxon>
        <taxon>Bdelloidea</taxon>
        <taxon>Philodinida</taxon>
        <taxon>Philodinidae</taxon>
        <taxon>Didymodactylos</taxon>
    </lineage>
</organism>
<dbReference type="PANTHER" id="PTHR31064:SF30">
    <property type="entry name" value="HIGH-AFFINITY POTASSIUM TRANSPORT PROTEIN-RELATED"/>
    <property type="match status" value="1"/>
</dbReference>
<reference evidence="8" key="1">
    <citation type="submission" date="2021-02" db="EMBL/GenBank/DDBJ databases">
        <authorList>
            <person name="Nowell W R."/>
        </authorList>
    </citation>
    <scope>NUCLEOTIDE SEQUENCE</scope>
</reference>
<keyword evidence="2" id="KW-0813">Transport</keyword>
<feature type="transmembrane region" description="Helical" evidence="7">
    <location>
        <begin position="390"/>
        <end position="412"/>
    </location>
</feature>
<feature type="transmembrane region" description="Helical" evidence="7">
    <location>
        <begin position="608"/>
        <end position="628"/>
    </location>
</feature>
<evidence type="ECO:0000256" key="1">
    <source>
        <dbReference type="ARBA" id="ARBA00004141"/>
    </source>
</evidence>
<dbReference type="PANTHER" id="PTHR31064">
    <property type="entry name" value="POTASSIUM TRANSPORT PROTEIN DDB_G0292412-RELATED"/>
    <property type="match status" value="1"/>
</dbReference>
<protein>
    <submittedName>
        <fullName evidence="8">Uncharacterized protein</fullName>
    </submittedName>
</protein>
<evidence type="ECO:0000256" key="6">
    <source>
        <dbReference type="ARBA" id="ARBA00023136"/>
    </source>
</evidence>
<feature type="transmembrane region" description="Helical" evidence="7">
    <location>
        <begin position="343"/>
        <end position="362"/>
    </location>
</feature>
<dbReference type="Proteomes" id="UP000663829">
    <property type="component" value="Unassembled WGS sequence"/>
</dbReference>
<keyword evidence="4 7" id="KW-1133">Transmembrane helix</keyword>
<dbReference type="Pfam" id="PF02386">
    <property type="entry name" value="TrkH"/>
    <property type="match status" value="1"/>
</dbReference>
<feature type="transmembrane region" description="Helical" evidence="7">
    <location>
        <begin position="580"/>
        <end position="602"/>
    </location>
</feature>
<keyword evidence="6 7" id="KW-0472">Membrane</keyword>
<evidence type="ECO:0000256" key="7">
    <source>
        <dbReference type="SAM" id="Phobius"/>
    </source>
</evidence>
<evidence type="ECO:0000256" key="5">
    <source>
        <dbReference type="ARBA" id="ARBA00023065"/>
    </source>
</evidence>
<gene>
    <name evidence="8" type="ORF">GPM918_LOCUS18586</name>
    <name evidence="9" type="ORF">SRO942_LOCUS18584</name>
</gene>
<comment type="caution">
    <text evidence="8">The sequence shown here is derived from an EMBL/GenBank/DDBJ whole genome shotgun (WGS) entry which is preliminary data.</text>
</comment>
<feature type="transmembrane region" description="Helical" evidence="7">
    <location>
        <begin position="281"/>
        <end position="302"/>
    </location>
</feature>
<feature type="transmembrane region" description="Helical" evidence="7">
    <location>
        <begin position="550"/>
        <end position="568"/>
    </location>
</feature>
<dbReference type="GO" id="GO:0030001">
    <property type="term" value="P:metal ion transport"/>
    <property type="evidence" value="ECO:0007669"/>
    <property type="project" value="UniProtKB-ARBA"/>
</dbReference>
<keyword evidence="3 7" id="KW-0812">Transmembrane</keyword>
<evidence type="ECO:0000256" key="3">
    <source>
        <dbReference type="ARBA" id="ARBA00022692"/>
    </source>
</evidence>
<dbReference type="AlphaFoldDB" id="A0A814NYP8"/>
<dbReference type="GO" id="GO:0005886">
    <property type="term" value="C:plasma membrane"/>
    <property type="evidence" value="ECO:0007669"/>
    <property type="project" value="TreeGrafter"/>
</dbReference>
<feature type="transmembrane region" description="Helical" evidence="7">
    <location>
        <begin position="210"/>
        <end position="232"/>
    </location>
</feature>